<evidence type="ECO:0000313" key="9">
    <source>
        <dbReference type="Proteomes" id="UP000049495"/>
    </source>
</evidence>
<organism evidence="6 9">
    <name type="scientific">Vibrio crassostreae</name>
    <dbReference type="NCBI Taxonomy" id="246167"/>
    <lineage>
        <taxon>Bacteria</taxon>
        <taxon>Pseudomonadati</taxon>
        <taxon>Pseudomonadota</taxon>
        <taxon>Gammaproteobacteria</taxon>
        <taxon>Vibrionales</taxon>
        <taxon>Vibrionaceae</taxon>
        <taxon>Vibrio</taxon>
    </lineage>
</organism>
<dbReference type="SMART" id="SM00862">
    <property type="entry name" value="Trans_reg_C"/>
    <property type="match status" value="1"/>
</dbReference>
<keyword evidence="4" id="KW-0472">Membrane</keyword>
<evidence type="ECO:0000256" key="3">
    <source>
        <dbReference type="SAM" id="MobiDB-lite"/>
    </source>
</evidence>
<comment type="caution">
    <text evidence="6">The sequence shown here is derived from an EMBL/GenBank/DDBJ whole genome shotgun (WGS) entry which is preliminary data.</text>
</comment>
<sequence>MWDFRPQEHSQIRNKMSGEEKRLTKTESQLLLLLLSNVHQVVTKTEIHNKIWRGKFVSDASITHAVASLRLALNDTAEEQCIIRTVPKVGYFVVDNKIDLVLMNQPSTYLKQPEKTKKFKLSKKFLMLISLIILNLLLFWFLFIPSQTAHQLSMSKVYSQTNTFTIKRNDYYSKLLLEKLVGQSELKNLDFYITSNKVRLYVSCARQKTSVITEQSVNFSIDIKRPIAKVTNEIVQKCQ</sequence>
<feature type="transmembrane region" description="Helical" evidence="4">
    <location>
        <begin position="125"/>
        <end position="144"/>
    </location>
</feature>
<dbReference type="Gene3D" id="1.10.10.10">
    <property type="entry name" value="Winged helix-like DNA-binding domain superfamily/Winged helix DNA-binding domain"/>
    <property type="match status" value="1"/>
</dbReference>
<keyword evidence="1 2" id="KW-0238">DNA-binding</keyword>
<protein>
    <submittedName>
        <fullName evidence="6">Transcription activator ToxR</fullName>
    </submittedName>
</protein>
<evidence type="ECO:0000256" key="2">
    <source>
        <dbReference type="PROSITE-ProRule" id="PRU01091"/>
    </source>
</evidence>
<dbReference type="OrthoDB" id="5594115at2"/>
<dbReference type="GO" id="GO:0003677">
    <property type="term" value="F:DNA binding"/>
    <property type="evidence" value="ECO:0007669"/>
    <property type="project" value="UniProtKB-UniRule"/>
</dbReference>
<dbReference type="Proteomes" id="UP000049495">
    <property type="component" value="Unassembled WGS sequence"/>
</dbReference>
<evidence type="ECO:0000259" key="5">
    <source>
        <dbReference type="PROSITE" id="PS51755"/>
    </source>
</evidence>
<dbReference type="AlphaFoldDB" id="A0A4R3PD71"/>
<evidence type="ECO:0000256" key="4">
    <source>
        <dbReference type="SAM" id="Phobius"/>
    </source>
</evidence>
<evidence type="ECO:0000313" key="6">
    <source>
        <dbReference type="EMBL" id="CDT16214.1"/>
    </source>
</evidence>
<feature type="DNA-binding region" description="OmpR/PhoB-type" evidence="2">
    <location>
        <begin position="1"/>
        <end position="95"/>
    </location>
</feature>
<name>A0A4R3PD71_9VIBR</name>
<evidence type="ECO:0000313" key="7">
    <source>
        <dbReference type="EMBL" id="CDT17592.1"/>
    </source>
</evidence>
<dbReference type="Proteomes" id="UP000049077">
    <property type="component" value="Unassembled WGS sequence"/>
</dbReference>
<dbReference type="InterPro" id="IPR036388">
    <property type="entry name" value="WH-like_DNA-bd_sf"/>
</dbReference>
<dbReference type="PROSITE" id="PS51755">
    <property type="entry name" value="OMPR_PHOB"/>
    <property type="match status" value="1"/>
</dbReference>
<dbReference type="SUPFAM" id="SSF46894">
    <property type="entry name" value="C-terminal effector domain of the bipartite response regulators"/>
    <property type="match status" value="1"/>
</dbReference>
<dbReference type="EMBL" id="CCJV01000063">
    <property type="protein sequence ID" value="CDT16214.1"/>
    <property type="molecule type" value="Genomic_DNA"/>
</dbReference>
<keyword evidence="4" id="KW-1133">Transmembrane helix</keyword>
<feature type="region of interest" description="Disordered" evidence="3">
    <location>
        <begin position="1"/>
        <end position="21"/>
    </location>
</feature>
<accession>A0A4R3PD71</accession>
<gene>
    <name evidence="7" type="ORF">VCR4J5_1580013</name>
    <name evidence="6" type="ORF">VCR5J5_1550013</name>
</gene>
<keyword evidence="4" id="KW-0812">Transmembrane</keyword>
<feature type="domain" description="OmpR/PhoB-type" evidence="5">
    <location>
        <begin position="1"/>
        <end position="95"/>
    </location>
</feature>
<evidence type="ECO:0000313" key="8">
    <source>
        <dbReference type="Proteomes" id="UP000049077"/>
    </source>
</evidence>
<dbReference type="GO" id="GO:0000160">
    <property type="term" value="P:phosphorelay signal transduction system"/>
    <property type="evidence" value="ECO:0007669"/>
    <property type="project" value="InterPro"/>
</dbReference>
<dbReference type="RefSeq" id="WP_048661446.1">
    <property type="nucleotide sequence ID" value="NZ_KX765275.1"/>
</dbReference>
<reference evidence="6 8" key="1">
    <citation type="submission" date="2014-06" db="EMBL/GenBank/DDBJ databases">
        <authorList>
            <person name="Le Roux F."/>
        </authorList>
    </citation>
    <scope>NUCLEOTIDE SEQUENCE</scope>
    <source>
        <strain evidence="7 8">J5-4</strain>
        <strain evidence="6">J5-5</strain>
    </source>
</reference>
<proteinExistence type="predicted"/>
<dbReference type="GO" id="GO:0006355">
    <property type="term" value="P:regulation of DNA-templated transcription"/>
    <property type="evidence" value="ECO:0007669"/>
    <property type="project" value="InterPro"/>
</dbReference>
<dbReference type="InterPro" id="IPR016032">
    <property type="entry name" value="Sig_transdc_resp-reg_C-effctor"/>
</dbReference>
<evidence type="ECO:0000256" key="1">
    <source>
        <dbReference type="ARBA" id="ARBA00023125"/>
    </source>
</evidence>
<dbReference type="Pfam" id="PF00486">
    <property type="entry name" value="Trans_reg_C"/>
    <property type="match status" value="1"/>
</dbReference>
<keyword evidence="8" id="KW-1185">Reference proteome</keyword>
<dbReference type="EMBL" id="CCJX01000066">
    <property type="protein sequence ID" value="CDT17592.1"/>
    <property type="molecule type" value="Genomic_DNA"/>
</dbReference>
<dbReference type="InterPro" id="IPR001867">
    <property type="entry name" value="OmpR/PhoB-type_DNA-bd"/>
</dbReference>
<reference evidence="9" key="2">
    <citation type="submission" date="2014-06" db="EMBL/GenBank/DDBJ databases">
        <authorList>
            <person name="Le Roux Frederique"/>
        </authorList>
    </citation>
    <scope>NUCLEOTIDE SEQUENCE [LARGE SCALE GENOMIC DNA]</scope>
    <source>
        <strain evidence="9">J5-5</strain>
    </source>
</reference>